<dbReference type="AlphaFoldDB" id="A0A0K2B1V7"/>
<dbReference type="KEGG" id="samb:SAM23877_6143"/>
<evidence type="ECO:0000313" key="2">
    <source>
        <dbReference type="EMBL" id="AKZ59188.1"/>
    </source>
</evidence>
<dbReference type="Proteomes" id="UP000061018">
    <property type="component" value="Chromosome"/>
</dbReference>
<dbReference type="GO" id="GO:0032259">
    <property type="term" value="P:methylation"/>
    <property type="evidence" value="ECO:0007669"/>
    <property type="project" value="UniProtKB-KW"/>
</dbReference>
<dbReference type="REBASE" id="124794">
    <property type="entry name" value="M.Sam23877ORF6142P"/>
</dbReference>
<feature type="compositionally biased region" description="Polar residues" evidence="1">
    <location>
        <begin position="7"/>
        <end position="16"/>
    </location>
</feature>
<evidence type="ECO:0000313" key="3">
    <source>
        <dbReference type="Proteomes" id="UP000061018"/>
    </source>
</evidence>
<sequence>MVLLKTPTANLGTNGAAQHPDKRKAGGHGPTLDDEVTYLIPEPDGLVQDWGPYEPAIRRQEAWMDREAPIPTEVGPRGGRRLAARFAEWLMGLPDGWVTDTPGLSRGNQLHAIGNGVVPRQAYYAFKSLMEHQAHTEQHTEES</sequence>
<dbReference type="InterPro" id="IPR029063">
    <property type="entry name" value="SAM-dependent_MTases_sf"/>
</dbReference>
<keyword evidence="2" id="KW-0808">Transferase</keyword>
<dbReference type="GO" id="GO:0008168">
    <property type="term" value="F:methyltransferase activity"/>
    <property type="evidence" value="ECO:0007669"/>
    <property type="project" value="UniProtKB-KW"/>
</dbReference>
<organism evidence="2 3">
    <name type="scientific">Streptomyces ambofaciens (strain ATCC 23877 / 3486 / DSM 40053 / JCM 4204 / NBRC 12836 / NRRL B-2516)</name>
    <dbReference type="NCBI Taxonomy" id="278992"/>
    <lineage>
        <taxon>Bacteria</taxon>
        <taxon>Bacillati</taxon>
        <taxon>Actinomycetota</taxon>
        <taxon>Actinomycetes</taxon>
        <taxon>Kitasatosporales</taxon>
        <taxon>Streptomycetaceae</taxon>
        <taxon>Streptomyces</taxon>
    </lineage>
</organism>
<dbReference type="SUPFAM" id="SSF53335">
    <property type="entry name" value="S-adenosyl-L-methionine-dependent methyltransferases"/>
    <property type="match status" value="1"/>
</dbReference>
<protein>
    <submittedName>
        <fullName evidence="2">DNA (Cytosine-5-)-methyltransferase</fullName>
    </submittedName>
</protein>
<feature type="region of interest" description="Disordered" evidence="1">
    <location>
        <begin position="1"/>
        <end position="32"/>
    </location>
</feature>
<accession>A0A0K2B1V7</accession>
<reference evidence="3" key="1">
    <citation type="journal article" date="2015" name="J. Biotechnol.">
        <title>Complete genome sequence of Streptomyces ambofaciens ATCC 23877, the spiramycin producer.</title>
        <authorList>
            <person name="Thibessard A."/>
            <person name="Haas D."/>
            <person name="Gerbaud C."/>
            <person name="Aigle B."/>
            <person name="Lautru S."/>
            <person name="Pernodet J.L."/>
            <person name="Leblond P."/>
        </authorList>
    </citation>
    <scope>NUCLEOTIDE SEQUENCE [LARGE SCALE GENOMIC DNA]</scope>
    <source>
        <strain evidence="3">ATCC 23877 / 3486 / DSM 40053 / JCM 4204 / NBRC 12836 / NRRL B-2516</strain>
    </source>
</reference>
<dbReference type="EMBL" id="CP012382">
    <property type="protein sequence ID" value="AKZ59188.1"/>
    <property type="molecule type" value="Genomic_DNA"/>
</dbReference>
<keyword evidence="2" id="KW-0489">Methyltransferase</keyword>
<gene>
    <name evidence="2" type="ORF">SAM23877_6143</name>
</gene>
<evidence type="ECO:0000256" key="1">
    <source>
        <dbReference type="SAM" id="MobiDB-lite"/>
    </source>
</evidence>
<name>A0A0K2B1V7_STRA7</name>
<proteinExistence type="predicted"/>